<sequence>MMVFNIIIWCVLLARSTIAAPAPSNSSISATAATTSSDITASVSPSPVPSDGTNTPDSANFYVDCGSREINRYCRDSCTTTCSRYGNLRSYCPECASEETDRHPDESTNHEKPDGNTNEGKSAKRQEPLH</sequence>
<dbReference type="AlphaFoldDB" id="A0A9P9WWJ5"/>
<comment type="caution">
    <text evidence="3">The sequence shown here is derived from an EMBL/GenBank/DDBJ whole genome shotgun (WGS) entry which is preliminary data.</text>
</comment>
<keyword evidence="2" id="KW-0732">Signal</keyword>
<gene>
    <name evidence="3" type="ORF">JX265_000755</name>
</gene>
<feature type="compositionally biased region" description="Low complexity" evidence="1">
    <location>
        <begin position="22"/>
        <end position="44"/>
    </location>
</feature>
<evidence type="ECO:0000256" key="1">
    <source>
        <dbReference type="SAM" id="MobiDB-lite"/>
    </source>
</evidence>
<keyword evidence="4" id="KW-1185">Reference proteome</keyword>
<dbReference type="EMBL" id="JAFIMR010000002">
    <property type="protein sequence ID" value="KAI1880515.1"/>
    <property type="molecule type" value="Genomic_DNA"/>
</dbReference>
<reference evidence="3" key="1">
    <citation type="submission" date="2021-03" db="EMBL/GenBank/DDBJ databases">
        <title>Revisited historic fungal species revealed as producer of novel bioactive compounds through whole genome sequencing and comparative genomics.</title>
        <authorList>
            <person name="Vignolle G.A."/>
            <person name="Hochenegger N."/>
            <person name="Mach R.L."/>
            <person name="Mach-Aigner A.R."/>
            <person name="Javad Rahimi M."/>
            <person name="Salim K.A."/>
            <person name="Chan C.M."/>
            <person name="Lim L.B.L."/>
            <person name="Cai F."/>
            <person name="Druzhinina I.S."/>
            <person name="U'Ren J.M."/>
            <person name="Derntl C."/>
        </authorList>
    </citation>
    <scope>NUCLEOTIDE SEQUENCE</scope>
    <source>
        <strain evidence="3">TUCIM 5799</strain>
    </source>
</reference>
<feature type="chain" id="PRO_5040269364" description="Secreted protein" evidence="2">
    <location>
        <begin position="20"/>
        <end position="130"/>
    </location>
</feature>
<feature type="signal peptide" evidence="2">
    <location>
        <begin position="1"/>
        <end position="19"/>
    </location>
</feature>
<feature type="region of interest" description="Disordered" evidence="1">
    <location>
        <begin position="96"/>
        <end position="130"/>
    </location>
</feature>
<dbReference type="Proteomes" id="UP000829685">
    <property type="component" value="Unassembled WGS sequence"/>
</dbReference>
<evidence type="ECO:0000313" key="4">
    <source>
        <dbReference type="Proteomes" id="UP000829685"/>
    </source>
</evidence>
<protein>
    <recommendedName>
        <fullName evidence="5">Secreted protein</fullName>
    </recommendedName>
</protein>
<evidence type="ECO:0000313" key="3">
    <source>
        <dbReference type="EMBL" id="KAI1880515.1"/>
    </source>
</evidence>
<proteinExistence type="predicted"/>
<feature type="compositionally biased region" description="Basic and acidic residues" evidence="1">
    <location>
        <begin position="121"/>
        <end position="130"/>
    </location>
</feature>
<name>A0A9P9WWJ5_9PEZI</name>
<accession>A0A9P9WWJ5</accession>
<evidence type="ECO:0000256" key="2">
    <source>
        <dbReference type="SAM" id="SignalP"/>
    </source>
</evidence>
<evidence type="ECO:0008006" key="5">
    <source>
        <dbReference type="Google" id="ProtNLM"/>
    </source>
</evidence>
<feature type="region of interest" description="Disordered" evidence="1">
    <location>
        <begin position="22"/>
        <end position="59"/>
    </location>
</feature>
<organism evidence="3 4">
    <name type="scientific">Neoarthrinium moseri</name>
    <dbReference type="NCBI Taxonomy" id="1658444"/>
    <lineage>
        <taxon>Eukaryota</taxon>
        <taxon>Fungi</taxon>
        <taxon>Dikarya</taxon>
        <taxon>Ascomycota</taxon>
        <taxon>Pezizomycotina</taxon>
        <taxon>Sordariomycetes</taxon>
        <taxon>Xylariomycetidae</taxon>
        <taxon>Amphisphaeriales</taxon>
        <taxon>Apiosporaceae</taxon>
        <taxon>Neoarthrinium</taxon>
    </lineage>
</organism>
<feature type="compositionally biased region" description="Basic and acidic residues" evidence="1">
    <location>
        <begin position="99"/>
        <end position="114"/>
    </location>
</feature>